<dbReference type="Gene3D" id="3.10.620.30">
    <property type="match status" value="1"/>
</dbReference>
<dbReference type="Pfam" id="PF01841">
    <property type="entry name" value="Transglut_core"/>
    <property type="match status" value="1"/>
</dbReference>
<evidence type="ECO:0000313" key="2">
    <source>
        <dbReference type="EMBL" id="SHH52312.1"/>
    </source>
</evidence>
<organism evidence="2 3">
    <name type="scientific">Thermosipho atlanticus DSM 15807</name>
    <dbReference type="NCBI Taxonomy" id="1123380"/>
    <lineage>
        <taxon>Bacteria</taxon>
        <taxon>Thermotogati</taxon>
        <taxon>Thermotogota</taxon>
        <taxon>Thermotogae</taxon>
        <taxon>Thermotogales</taxon>
        <taxon>Fervidobacteriaceae</taxon>
        <taxon>Thermosipho</taxon>
    </lineage>
</organism>
<name>A0A1M5TNF5_9BACT</name>
<keyword evidence="3" id="KW-1185">Reference proteome</keyword>
<sequence>MDFLTTPLPEDIRKLIWLGMFEQARNSIKERMKKPIPKEMKERLKFELFRLELLEKSYPYTKDEAVKLFKKLFKGVKKSDFENLLKNGYLDFRYINGEIKFQERFHYNIGFSLEEYSKKQKVDPERKKIRKLTNESVERLLNTKEPKKYFVKARVSIKRKKPLNEKVFVWLPFPLEKYQQNNVKLIKTSHDYKLASSKSLQRTVYMEGKDTDEFWIEFSYIVSEWIKEKFKFFKPLPTKKDLSEKSPHILFTPYLQKVLNKILKGTNKDNDYEIARKIYDFLTLNVRYSYVLPYALYDNIPEYVTTVFRGDCGFYASTFITLCRMAGIPAKWQSGWFVTPLGASPHDWALIYLKDSGWVPADLSFGSSRRNNEEMRQFYFTNLDGYRMFANLDFQASFSPKKKYFRNDPYDNQIGEMESEHSYIIDTESKIEILTFEEIK</sequence>
<feature type="domain" description="Transglutaminase-like" evidence="1">
    <location>
        <begin position="304"/>
        <end position="365"/>
    </location>
</feature>
<dbReference type="RefSeq" id="WP_073073561.1">
    <property type="nucleotide sequence ID" value="NZ_FQXN01000005.1"/>
</dbReference>
<dbReference type="PANTHER" id="PTHR38339">
    <property type="entry name" value="TRANSGLUTAMINASE DOMAIN PROTEIN"/>
    <property type="match status" value="1"/>
</dbReference>
<dbReference type="Proteomes" id="UP000242592">
    <property type="component" value="Unassembled WGS sequence"/>
</dbReference>
<dbReference type="AlphaFoldDB" id="A0A1M5TNF5"/>
<dbReference type="STRING" id="1123380.SAMN02745199_1422"/>
<proteinExistence type="predicted"/>
<protein>
    <submittedName>
        <fullName evidence="2">Transglutaminase-like superfamily protein</fullName>
    </submittedName>
</protein>
<reference evidence="3" key="1">
    <citation type="submission" date="2016-11" db="EMBL/GenBank/DDBJ databases">
        <authorList>
            <person name="Varghese N."/>
            <person name="Submissions S."/>
        </authorList>
    </citation>
    <scope>NUCLEOTIDE SEQUENCE [LARGE SCALE GENOMIC DNA]</scope>
    <source>
        <strain evidence="3">DSM 15807</strain>
    </source>
</reference>
<accession>A0A1M5TNF5</accession>
<dbReference type="EMBL" id="FQXN01000005">
    <property type="protein sequence ID" value="SHH52312.1"/>
    <property type="molecule type" value="Genomic_DNA"/>
</dbReference>
<dbReference type="SMART" id="SM00460">
    <property type="entry name" value="TGc"/>
    <property type="match status" value="1"/>
</dbReference>
<dbReference type="SUPFAM" id="SSF54001">
    <property type="entry name" value="Cysteine proteinases"/>
    <property type="match status" value="1"/>
</dbReference>
<dbReference type="InterPro" id="IPR038765">
    <property type="entry name" value="Papain-like_cys_pep_sf"/>
</dbReference>
<dbReference type="PANTHER" id="PTHR38339:SF1">
    <property type="entry name" value="TRANSGLUTAMINASE-LIKE DOMAIN-CONTAINING PROTEIN"/>
    <property type="match status" value="1"/>
</dbReference>
<evidence type="ECO:0000259" key="1">
    <source>
        <dbReference type="SMART" id="SM00460"/>
    </source>
</evidence>
<evidence type="ECO:0000313" key="3">
    <source>
        <dbReference type="Proteomes" id="UP000242592"/>
    </source>
</evidence>
<dbReference type="OrthoDB" id="9804872at2"/>
<dbReference type="InterPro" id="IPR002931">
    <property type="entry name" value="Transglutaminase-like"/>
</dbReference>
<gene>
    <name evidence="2" type="ORF">SAMN02745199_1422</name>
</gene>